<dbReference type="OrthoDB" id="7490920at2759"/>
<dbReference type="EMBL" id="BMAV01005350">
    <property type="protein sequence ID" value="GFY46385.1"/>
    <property type="molecule type" value="Genomic_DNA"/>
</dbReference>
<keyword evidence="2" id="KW-1185">Reference proteome</keyword>
<reference evidence="1" key="1">
    <citation type="submission" date="2020-08" db="EMBL/GenBank/DDBJ databases">
        <title>Multicomponent nature underlies the extraordinary mechanical properties of spider dragline silk.</title>
        <authorList>
            <person name="Kono N."/>
            <person name="Nakamura H."/>
            <person name="Mori M."/>
            <person name="Yoshida Y."/>
            <person name="Ohtoshi R."/>
            <person name="Malay A.D."/>
            <person name="Moran D.A.P."/>
            <person name="Tomita M."/>
            <person name="Numata K."/>
            <person name="Arakawa K."/>
        </authorList>
    </citation>
    <scope>NUCLEOTIDE SEQUENCE</scope>
</reference>
<dbReference type="Proteomes" id="UP000886998">
    <property type="component" value="Unassembled WGS sequence"/>
</dbReference>
<proteinExistence type="predicted"/>
<comment type="caution">
    <text evidence="1">The sequence shown here is derived from an EMBL/GenBank/DDBJ whole genome shotgun (WGS) entry which is preliminary data.</text>
</comment>
<gene>
    <name evidence="1" type="ORF">TNIN_239751</name>
</gene>
<accession>A0A8X6X3T9</accession>
<dbReference type="AlphaFoldDB" id="A0A8X6X3T9"/>
<evidence type="ECO:0000313" key="2">
    <source>
        <dbReference type="Proteomes" id="UP000886998"/>
    </source>
</evidence>
<sequence>MESIPTRPSRLQHTELVKRIFFISSRYLDLPKQKAELRYLDFSKTEGRTGHPDCSKRNLFPTRPSRLQHTGLVKRIFFISSRYLDFSKKRRQNFGLSRLQQWNLFLSRPSRKQHPGKSLKKIFFISSQNILTCQNRRQNFGHPDCSNGIYSYQAVKITVYRTREKNLHFFEKKEHVFAYIDVSDLMNFTNLSYDDSNN</sequence>
<evidence type="ECO:0000313" key="1">
    <source>
        <dbReference type="EMBL" id="GFY46385.1"/>
    </source>
</evidence>
<protein>
    <submittedName>
        <fullName evidence="1">Uncharacterized protein</fullName>
    </submittedName>
</protein>
<name>A0A8X6X3T9_9ARAC</name>
<organism evidence="1 2">
    <name type="scientific">Trichonephila inaurata madagascariensis</name>
    <dbReference type="NCBI Taxonomy" id="2747483"/>
    <lineage>
        <taxon>Eukaryota</taxon>
        <taxon>Metazoa</taxon>
        <taxon>Ecdysozoa</taxon>
        <taxon>Arthropoda</taxon>
        <taxon>Chelicerata</taxon>
        <taxon>Arachnida</taxon>
        <taxon>Araneae</taxon>
        <taxon>Araneomorphae</taxon>
        <taxon>Entelegynae</taxon>
        <taxon>Araneoidea</taxon>
        <taxon>Nephilidae</taxon>
        <taxon>Trichonephila</taxon>
        <taxon>Trichonephila inaurata</taxon>
    </lineage>
</organism>